<feature type="compositionally biased region" description="Polar residues" evidence="8">
    <location>
        <begin position="840"/>
        <end position="861"/>
    </location>
</feature>
<dbReference type="InterPro" id="IPR013087">
    <property type="entry name" value="Znf_C2H2_type"/>
</dbReference>
<feature type="compositionally biased region" description="Acidic residues" evidence="8">
    <location>
        <begin position="877"/>
        <end position="886"/>
    </location>
</feature>
<reference evidence="11" key="1">
    <citation type="submission" date="2020-05" db="EMBL/GenBank/DDBJ databases">
        <title>Evolutionary and genomic comparisons of hybrid uninucleate and nonhybrid Rhizoctonia fungi.</title>
        <authorList>
            <person name="Li C."/>
            <person name="Chen X."/>
        </authorList>
    </citation>
    <scope>NUCLEOTIDE SEQUENCE</scope>
    <source>
        <strain evidence="11">AG-1 IA</strain>
    </source>
</reference>
<feature type="region of interest" description="Disordered" evidence="8">
    <location>
        <begin position="366"/>
        <end position="400"/>
    </location>
</feature>
<feature type="region of interest" description="Disordered" evidence="8">
    <location>
        <begin position="840"/>
        <end position="932"/>
    </location>
</feature>
<dbReference type="InterPro" id="IPR036236">
    <property type="entry name" value="Znf_C2H2_sf"/>
</dbReference>
<dbReference type="GO" id="GO:0008270">
    <property type="term" value="F:zinc ion binding"/>
    <property type="evidence" value="ECO:0007669"/>
    <property type="project" value="UniProtKB-KW"/>
</dbReference>
<dbReference type="SUPFAM" id="SSF57667">
    <property type="entry name" value="beta-beta-alpha zinc fingers"/>
    <property type="match status" value="1"/>
</dbReference>
<feature type="compositionally biased region" description="Basic residues" evidence="8">
    <location>
        <begin position="554"/>
        <end position="563"/>
    </location>
</feature>
<feature type="domain" description="C2H2-type" evidence="10">
    <location>
        <begin position="297"/>
        <end position="321"/>
    </location>
</feature>
<dbReference type="CDD" id="cd00067">
    <property type="entry name" value="GAL4"/>
    <property type="match status" value="1"/>
</dbReference>
<feature type="region of interest" description="Disordered" evidence="8">
    <location>
        <begin position="791"/>
        <end position="826"/>
    </location>
</feature>
<evidence type="ECO:0000313" key="11">
    <source>
        <dbReference type="EMBL" id="QRW18288.1"/>
    </source>
</evidence>
<evidence type="ECO:0000256" key="4">
    <source>
        <dbReference type="ARBA" id="ARBA00023015"/>
    </source>
</evidence>
<dbReference type="FunFam" id="3.30.160.60:FF:002343">
    <property type="entry name" value="Zinc finger protein 33A"/>
    <property type="match status" value="1"/>
</dbReference>
<dbReference type="KEGG" id="rsx:RhiXN_03212"/>
<dbReference type="SUPFAM" id="SSF57701">
    <property type="entry name" value="Zn2/Cys6 DNA-binding domain"/>
    <property type="match status" value="1"/>
</dbReference>
<gene>
    <name evidence="11" type="ORF">RhiXN_03212</name>
</gene>
<feature type="domain" description="C2H2-type" evidence="10">
    <location>
        <begin position="269"/>
        <end position="296"/>
    </location>
</feature>
<keyword evidence="2 7" id="KW-0863">Zinc-finger</keyword>
<feature type="compositionally biased region" description="Polar residues" evidence="8">
    <location>
        <begin position="750"/>
        <end position="760"/>
    </location>
</feature>
<evidence type="ECO:0000259" key="9">
    <source>
        <dbReference type="PROSITE" id="PS50048"/>
    </source>
</evidence>
<evidence type="ECO:0000313" key="12">
    <source>
        <dbReference type="Proteomes" id="UP000650533"/>
    </source>
</evidence>
<keyword evidence="3" id="KW-0862">Zinc</keyword>
<feature type="region of interest" description="Disordered" evidence="8">
    <location>
        <begin position="599"/>
        <end position="639"/>
    </location>
</feature>
<evidence type="ECO:0000256" key="7">
    <source>
        <dbReference type="PROSITE-ProRule" id="PRU00042"/>
    </source>
</evidence>
<keyword evidence="1" id="KW-0479">Metal-binding</keyword>
<evidence type="ECO:0000256" key="8">
    <source>
        <dbReference type="SAM" id="MobiDB-lite"/>
    </source>
</evidence>
<feature type="compositionally biased region" description="Polar residues" evidence="8">
    <location>
        <begin position="601"/>
        <end position="611"/>
    </location>
</feature>
<keyword evidence="5" id="KW-0804">Transcription</keyword>
<evidence type="ECO:0000259" key="10">
    <source>
        <dbReference type="PROSITE" id="PS50157"/>
    </source>
</evidence>
<dbReference type="GO" id="GO:0000981">
    <property type="term" value="F:DNA-binding transcription factor activity, RNA polymerase II-specific"/>
    <property type="evidence" value="ECO:0007669"/>
    <property type="project" value="InterPro"/>
</dbReference>
<dbReference type="Pfam" id="PF00172">
    <property type="entry name" value="Zn_clus"/>
    <property type="match status" value="1"/>
</dbReference>
<feature type="region of interest" description="Disordered" evidence="8">
    <location>
        <begin position="670"/>
        <end position="691"/>
    </location>
</feature>
<sequence>MADVNKPRGRGRPRGRGGNAASRVQAPREAQNIAAAPVAPELIARRNKRRVEELERSNYTDVRNTDLGTGLAGNRSRTTLADDCNKGRKKSTTHVRSILLYRKNLNAIIEQEGLGSLPSHVPSYLTAAAPESATEARKLCSPRIRIHVVNGELLDVAAITRNDGFDSVGENSLSLGLETRDRNQDWVLDLHIRNWAYPNCGLALVGGGSVEAATYWNDVERHGQHCVTMCIYAIWSLQREDEPTGTALSIVSNDHLLLEELSVNMGGDHMCPVCSATFTRPQHVARHMRSHTGDRPYACQTCGDRFARSDLLSRHVNKCHTPGGLANTTSRKQGARNQSAASDDKKRRPCEECTQSSTKCDFGRPSCNNCSSRGSKCNYPKTKRPRRNTNPSPNNVPGTLPEHAISLPQEPMINSFGHYQEDMPPFNFHYPPPDNPIAMPPIFDNTVPMPNPASNTFMGSPEAPSLSFSAATSESADSSPWNGMDLMGLNNVPSNFDGGVFHDPNAPSYTSSHKFQTSMGSPFSYNIDSQHEPSQIPLTTLHQRPASASYQRHSIQHHQRHRSSPSLDGSHQLLNQALLRAQGQQYPAITPTRLYMHRGSVSASDSGTDYESSGRPGTASEYTDFPSPMSLVGSESGSTTSIGRAIDDIALHDPGASSLLSMGPMMVPGIGMGTGLTPQVESPSRPSMTQRQSTFGDLKAFWNECMDGQNQPNGEGRGHSLAKMTSMPCLKTPRGDATPRAAAVDPLTRIGQQRPQSGAGQTPRVGGPETKGLEQYRSALNALPAPSLQMAPKMKAAAAKQEESDSKTNIKNDPTFPPPFAPGTLQGDAWRSLMTNTGSYVVEPSNNRPNYKRLPSQTLGPENSKRAKDGDDNAVLTDDDDDDATETDYKQSQQEWHRRMSLPALGRSGVGAARLRQPQPVPASGRQGGVLN</sequence>
<dbReference type="Gene3D" id="4.10.240.10">
    <property type="entry name" value="Zn(2)-C6 fungal-type DNA-binding domain"/>
    <property type="match status" value="1"/>
</dbReference>
<evidence type="ECO:0000256" key="5">
    <source>
        <dbReference type="ARBA" id="ARBA00023163"/>
    </source>
</evidence>
<dbReference type="PROSITE" id="PS00028">
    <property type="entry name" value="ZINC_FINGER_C2H2_1"/>
    <property type="match status" value="2"/>
</dbReference>
<dbReference type="Proteomes" id="UP000650533">
    <property type="component" value="Chromosome 3"/>
</dbReference>
<feature type="compositionally biased region" description="Polar residues" evidence="8">
    <location>
        <begin position="366"/>
        <end position="375"/>
    </location>
</feature>
<feature type="compositionally biased region" description="Basic and acidic residues" evidence="8">
    <location>
        <begin position="800"/>
        <end position="810"/>
    </location>
</feature>
<dbReference type="RefSeq" id="XP_043178525.1">
    <property type="nucleotide sequence ID" value="XM_043323029.1"/>
</dbReference>
<dbReference type="InterPro" id="IPR001138">
    <property type="entry name" value="Zn2Cys6_DnaBD"/>
</dbReference>
<dbReference type="InterPro" id="IPR036864">
    <property type="entry name" value="Zn2-C6_fun-type_DNA-bd_sf"/>
</dbReference>
<proteinExistence type="predicted"/>
<dbReference type="PANTHER" id="PTHR47660:SF2">
    <property type="entry name" value="TRANSCRIPTION FACTOR WITH C2H2 AND ZN(2)-CYS(6) DNA BINDING DOMAIN (EUROFUNG)"/>
    <property type="match status" value="1"/>
</dbReference>
<dbReference type="SMART" id="SM00355">
    <property type="entry name" value="ZnF_C2H2"/>
    <property type="match status" value="2"/>
</dbReference>
<keyword evidence="6" id="KW-0539">Nucleus</keyword>
<organism evidence="11 12">
    <name type="scientific">Rhizoctonia solani</name>
    <dbReference type="NCBI Taxonomy" id="456999"/>
    <lineage>
        <taxon>Eukaryota</taxon>
        <taxon>Fungi</taxon>
        <taxon>Dikarya</taxon>
        <taxon>Basidiomycota</taxon>
        <taxon>Agaricomycotina</taxon>
        <taxon>Agaricomycetes</taxon>
        <taxon>Cantharellales</taxon>
        <taxon>Ceratobasidiaceae</taxon>
        <taxon>Rhizoctonia</taxon>
    </lineage>
</organism>
<name>A0A8H8NT36_9AGAM</name>
<evidence type="ECO:0000256" key="1">
    <source>
        <dbReference type="ARBA" id="ARBA00022723"/>
    </source>
</evidence>
<feature type="domain" description="Zn(2)-C6 fungal-type" evidence="9">
    <location>
        <begin position="349"/>
        <end position="379"/>
    </location>
</feature>
<feature type="compositionally biased region" description="Low complexity" evidence="8">
    <location>
        <begin position="388"/>
        <end position="397"/>
    </location>
</feature>
<feature type="compositionally biased region" description="Polar residues" evidence="8">
    <location>
        <begin position="326"/>
        <end position="341"/>
    </location>
</feature>
<evidence type="ECO:0000256" key="6">
    <source>
        <dbReference type="ARBA" id="ARBA00023242"/>
    </source>
</evidence>
<evidence type="ECO:0000256" key="2">
    <source>
        <dbReference type="ARBA" id="ARBA00022771"/>
    </source>
</evidence>
<accession>A0A8H8NT36</accession>
<keyword evidence="4" id="KW-0805">Transcription regulation</keyword>
<dbReference type="PANTHER" id="PTHR47660">
    <property type="entry name" value="TRANSCRIPTION FACTOR WITH C2H2 AND ZN(2)-CYS(6) DNA BINDING DOMAIN (EUROFUNG)-RELATED-RELATED"/>
    <property type="match status" value="1"/>
</dbReference>
<dbReference type="PROSITE" id="PS50048">
    <property type="entry name" value="ZN2_CY6_FUNGAL_2"/>
    <property type="match status" value="1"/>
</dbReference>
<feature type="region of interest" description="Disordered" evidence="8">
    <location>
        <begin position="747"/>
        <end position="771"/>
    </location>
</feature>
<dbReference type="EMBL" id="CP059660">
    <property type="protein sequence ID" value="QRW18288.1"/>
    <property type="molecule type" value="Genomic_DNA"/>
</dbReference>
<dbReference type="Gene3D" id="3.30.160.60">
    <property type="entry name" value="Classic Zinc Finger"/>
    <property type="match status" value="2"/>
</dbReference>
<dbReference type="GeneID" id="67025492"/>
<feature type="region of interest" description="Disordered" evidence="8">
    <location>
        <begin position="543"/>
        <end position="569"/>
    </location>
</feature>
<evidence type="ECO:0000256" key="3">
    <source>
        <dbReference type="ARBA" id="ARBA00022833"/>
    </source>
</evidence>
<protein>
    <submittedName>
        <fullName evidence="11">C2H2 zinc finger</fullName>
    </submittedName>
</protein>
<dbReference type="AlphaFoldDB" id="A0A8H8NT36"/>
<dbReference type="SMART" id="SM00066">
    <property type="entry name" value="GAL4"/>
    <property type="match status" value="1"/>
</dbReference>
<feature type="region of interest" description="Disordered" evidence="8">
    <location>
        <begin position="320"/>
        <end position="348"/>
    </location>
</feature>
<feature type="compositionally biased region" description="Polar residues" evidence="8">
    <location>
        <begin position="676"/>
        <end position="691"/>
    </location>
</feature>
<dbReference type="PROSITE" id="PS50157">
    <property type="entry name" value="ZINC_FINGER_C2H2_2"/>
    <property type="match status" value="2"/>
</dbReference>
<feature type="region of interest" description="Disordered" evidence="8">
    <location>
        <begin position="1"/>
        <end position="38"/>
    </location>
</feature>